<dbReference type="InterPro" id="IPR011051">
    <property type="entry name" value="RmlC_Cupin_sf"/>
</dbReference>
<dbReference type="InterPro" id="IPR001387">
    <property type="entry name" value="Cro/C1-type_HTH"/>
</dbReference>
<dbReference type="SMART" id="SM00530">
    <property type="entry name" value="HTH_XRE"/>
    <property type="match status" value="1"/>
</dbReference>
<dbReference type="Gene3D" id="1.10.260.40">
    <property type="entry name" value="lambda repressor-like DNA-binding domains"/>
    <property type="match status" value="1"/>
</dbReference>
<reference evidence="3 4" key="1">
    <citation type="submission" date="2016-10" db="EMBL/GenBank/DDBJ databases">
        <authorList>
            <person name="Varghese N."/>
            <person name="Submissions S."/>
        </authorList>
    </citation>
    <scope>NUCLEOTIDE SEQUENCE [LARGE SCALE GENOMIC DNA]</scope>
    <source>
        <strain evidence="3 4">DSM 26672</strain>
    </source>
</reference>
<proteinExistence type="predicted"/>
<dbReference type="InterPro" id="IPR014710">
    <property type="entry name" value="RmlC-like_jellyroll"/>
</dbReference>
<sequence length="202" mass="22174">MPKPLPVATDPAPSDDDAAQIGQRLRALRTDRKLTILELATKAGLSAGIISQIERGNSNPSISTLQKLRSALGVNLWAFLEREPEANDEPTFVRRRENRPRFVVGPGLLTKELLSPKDNNQLRFMILTLPPGATSDDVLTGPGDKAGYVLSGRVELAVGNAVAEIREGDSFQFESSIPHHLVNRSSEEAKLVWIIRIREAHL</sequence>
<dbReference type="EMBL" id="FNBZ01000004">
    <property type="protein sequence ID" value="SDG52318.1"/>
    <property type="molecule type" value="Genomic_DNA"/>
</dbReference>
<keyword evidence="4" id="KW-1185">Reference proteome</keyword>
<evidence type="ECO:0000313" key="3">
    <source>
        <dbReference type="EMBL" id="SDG52318.1"/>
    </source>
</evidence>
<name>A0ABY0P076_9HYPH</name>
<accession>A0ABY0P076</accession>
<dbReference type="InterPro" id="IPR013096">
    <property type="entry name" value="Cupin_2"/>
</dbReference>
<dbReference type="CDD" id="cd00093">
    <property type="entry name" value="HTH_XRE"/>
    <property type="match status" value="1"/>
</dbReference>
<dbReference type="Pfam" id="PF07883">
    <property type="entry name" value="Cupin_2"/>
    <property type="match status" value="1"/>
</dbReference>
<evidence type="ECO:0000259" key="2">
    <source>
        <dbReference type="PROSITE" id="PS50943"/>
    </source>
</evidence>
<keyword evidence="1" id="KW-0238">DNA-binding</keyword>
<dbReference type="CDD" id="cd02209">
    <property type="entry name" value="cupin_XRE_C"/>
    <property type="match status" value="1"/>
</dbReference>
<organism evidence="3 4">
    <name type="scientific">Bosea robiniae</name>
    <dbReference type="NCBI Taxonomy" id="1036780"/>
    <lineage>
        <taxon>Bacteria</taxon>
        <taxon>Pseudomonadati</taxon>
        <taxon>Pseudomonadota</taxon>
        <taxon>Alphaproteobacteria</taxon>
        <taxon>Hyphomicrobiales</taxon>
        <taxon>Boseaceae</taxon>
        <taxon>Bosea</taxon>
    </lineage>
</organism>
<protein>
    <submittedName>
        <fullName evidence="3">Helix-turn-helix</fullName>
    </submittedName>
</protein>
<gene>
    <name evidence="3" type="ORF">SAMN05421844_104243</name>
</gene>
<evidence type="ECO:0000256" key="1">
    <source>
        <dbReference type="ARBA" id="ARBA00023125"/>
    </source>
</evidence>
<dbReference type="SUPFAM" id="SSF51182">
    <property type="entry name" value="RmlC-like cupins"/>
    <property type="match status" value="1"/>
</dbReference>
<dbReference type="Gene3D" id="2.60.120.10">
    <property type="entry name" value="Jelly Rolls"/>
    <property type="match status" value="1"/>
</dbReference>
<dbReference type="InterPro" id="IPR050807">
    <property type="entry name" value="TransReg_Diox_bact_type"/>
</dbReference>
<feature type="domain" description="HTH cro/C1-type" evidence="2">
    <location>
        <begin position="25"/>
        <end position="80"/>
    </location>
</feature>
<dbReference type="Pfam" id="PF01381">
    <property type="entry name" value="HTH_3"/>
    <property type="match status" value="1"/>
</dbReference>
<dbReference type="InterPro" id="IPR010982">
    <property type="entry name" value="Lambda_DNA-bd_dom_sf"/>
</dbReference>
<dbReference type="PROSITE" id="PS50943">
    <property type="entry name" value="HTH_CROC1"/>
    <property type="match status" value="1"/>
</dbReference>
<dbReference type="SUPFAM" id="SSF47413">
    <property type="entry name" value="lambda repressor-like DNA-binding domains"/>
    <property type="match status" value="1"/>
</dbReference>
<dbReference type="PANTHER" id="PTHR46797:SF2">
    <property type="entry name" value="TRANSCRIPTIONAL REGULATOR"/>
    <property type="match status" value="1"/>
</dbReference>
<dbReference type="PANTHER" id="PTHR46797">
    <property type="entry name" value="HTH-TYPE TRANSCRIPTIONAL REGULATOR"/>
    <property type="match status" value="1"/>
</dbReference>
<evidence type="ECO:0000313" key="4">
    <source>
        <dbReference type="Proteomes" id="UP000199468"/>
    </source>
</evidence>
<comment type="caution">
    <text evidence="3">The sequence shown here is derived from an EMBL/GenBank/DDBJ whole genome shotgun (WGS) entry which is preliminary data.</text>
</comment>
<dbReference type="Proteomes" id="UP000199468">
    <property type="component" value="Unassembled WGS sequence"/>
</dbReference>